<dbReference type="Pfam" id="PF08327">
    <property type="entry name" value="AHSA1"/>
    <property type="match status" value="1"/>
</dbReference>
<accession>A0A4R1M2F6</accession>
<reference evidence="3 4" key="1">
    <citation type="submission" date="2019-03" db="EMBL/GenBank/DDBJ databases">
        <title>Genomic Encyclopedia of Archaeal and Bacterial Type Strains, Phase II (KMG-II): from individual species to whole genera.</title>
        <authorList>
            <person name="Goeker M."/>
        </authorList>
    </citation>
    <scope>NUCLEOTIDE SEQUENCE [LARGE SCALE GENOMIC DNA]</scope>
    <source>
        <strain evidence="3 4">DSM 22554</strain>
    </source>
</reference>
<dbReference type="RefSeq" id="WP_132221554.1">
    <property type="nucleotide sequence ID" value="NZ_SMGO01000001.1"/>
</dbReference>
<dbReference type="CDD" id="cd08897">
    <property type="entry name" value="SRPBCC_CalC_Aha1-like_4"/>
    <property type="match status" value="1"/>
</dbReference>
<protein>
    <submittedName>
        <fullName evidence="3">Uncharacterized protein YndB with AHSA1/START domain</fullName>
    </submittedName>
</protein>
<evidence type="ECO:0000313" key="3">
    <source>
        <dbReference type="EMBL" id="TCK85392.1"/>
    </source>
</evidence>
<dbReference type="InterPro" id="IPR013538">
    <property type="entry name" value="ASHA1/2-like_C"/>
</dbReference>
<proteinExistence type="inferred from homology"/>
<dbReference type="Gene3D" id="3.30.530.20">
    <property type="match status" value="1"/>
</dbReference>
<comment type="caution">
    <text evidence="3">The sequence shown here is derived from an EMBL/GenBank/DDBJ whole genome shotgun (WGS) entry which is preliminary data.</text>
</comment>
<dbReference type="SUPFAM" id="SSF55961">
    <property type="entry name" value="Bet v1-like"/>
    <property type="match status" value="1"/>
</dbReference>
<keyword evidence="4" id="KW-1185">Reference proteome</keyword>
<dbReference type="EMBL" id="SMGO01000001">
    <property type="protein sequence ID" value="TCK85392.1"/>
    <property type="molecule type" value="Genomic_DNA"/>
</dbReference>
<organism evidence="3 4">
    <name type="scientific">Albibacterium bauzanense</name>
    <dbReference type="NCBI Taxonomy" id="653929"/>
    <lineage>
        <taxon>Bacteria</taxon>
        <taxon>Pseudomonadati</taxon>
        <taxon>Bacteroidota</taxon>
        <taxon>Sphingobacteriia</taxon>
        <taxon>Sphingobacteriales</taxon>
        <taxon>Sphingobacteriaceae</taxon>
        <taxon>Albibacterium</taxon>
    </lineage>
</organism>
<comment type="similarity">
    <text evidence="1">Belongs to the AHA1 family.</text>
</comment>
<dbReference type="AlphaFoldDB" id="A0A4R1M2F6"/>
<feature type="domain" description="Activator of Hsp90 ATPase homologue 1/2-like C-terminal" evidence="2">
    <location>
        <begin position="19"/>
        <end position="141"/>
    </location>
</feature>
<dbReference type="Proteomes" id="UP000294616">
    <property type="component" value="Unassembled WGS sequence"/>
</dbReference>
<gene>
    <name evidence="3" type="ORF">C8N28_0698</name>
</gene>
<evidence type="ECO:0000256" key="1">
    <source>
        <dbReference type="ARBA" id="ARBA00006817"/>
    </source>
</evidence>
<dbReference type="OrthoDB" id="384974at2"/>
<dbReference type="InterPro" id="IPR023393">
    <property type="entry name" value="START-like_dom_sf"/>
</dbReference>
<sequence>MNKSTKNEKPSITVEAIVAAPIEKVWKFWTEPSHIQNWCSASDDWYVPAAENDLKVGGKFSTTMSAKDKSFSFDFNGVYTEVKHHETITYTTGDGRKVMISFSDQGKNTKIVETFEAEKTNSLEMQKDGWQSILDNFKKYTEIH</sequence>
<evidence type="ECO:0000313" key="4">
    <source>
        <dbReference type="Proteomes" id="UP000294616"/>
    </source>
</evidence>
<evidence type="ECO:0000259" key="2">
    <source>
        <dbReference type="Pfam" id="PF08327"/>
    </source>
</evidence>
<name>A0A4R1M2F6_9SPHI</name>